<comment type="caution">
    <text evidence="5">The sequence shown here is derived from an EMBL/GenBank/DDBJ whole genome shotgun (WGS) entry which is preliminary data.</text>
</comment>
<dbReference type="RefSeq" id="WP_119928911.1">
    <property type="nucleotide sequence ID" value="NZ_QZEY01000010.1"/>
</dbReference>
<dbReference type="InterPro" id="IPR050555">
    <property type="entry name" value="Bact_Solute-Bind_Prot2"/>
</dbReference>
<dbReference type="PROSITE" id="PS51257">
    <property type="entry name" value="PROKAR_LIPOPROTEIN"/>
    <property type="match status" value="1"/>
</dbReference>
<dbReference type="GO" id="GO:0030246">
    <property type="term" value="F:carbohydrate binding"/>
    <property type="evidence" value="ECO:0007669"/>
    <property type="project" value="TreeGrafter"/>
</dbReference>
<feature type="chain" id="PRO_5017205844" evidence="3">
    <location>
        <begin position="25"/>
        <end position="355"/>
    </location>
</feature>
<comment type="subcellular location">
    <subcellularLocation>
        <location evidence="1">Cell envelope</location>
    </subcellularLocation>
</comment>
<evidence type="ECO:0000256" key="1">
    <source>
        <dbReference type="ARBA" id="ARBA00004196"/>
    </source>
</evidence>
<keyword evidence="2 3" id="KW-0732">Signal</keyword>
<dbReference type="Gene3D" id="3.40.50.2300">
    <property type="match status" value="2"/>
</dbReference>
<dbReference type="Pfam" id="PF13407">
    <property type="entry name" value="Peripla_BP_4"/>
    <property type="match status" value="1"/>
</dbReference>
<accession>A0A3A4AME5</accession>
<name>A0A3A4AME5_9ACTN</name>
<protein>
    <submittedName>
        <fullName evidence="5">Sugar ABC transporter substrate-binding protein</fullName>
    </submittedName>
</protein>
<reference evidence="5 6" key="1">
    <citation type="submission" date="2018-09" db="EMBL/GenBank/DDBJ databases">
        <title>YIM 75507 draft genome.</title>
        <authorList>
            <person name="Tang S."/>
            <person name="Feng Y."/>
        </authorList>
    </citation>
    <scope>NUCLEOTIDE SEQUENCE [LARGE SCALE GENOMIC DNA]</scope>
    <source>
        <strain evidence="5 6">YIM 75507</strain>
    </source>
</reference>
<dbReference type="OrthoDB" id="9773673at2"/>
<proteinExistence type="predicted"/>
<dbReference type="InterPro" id="IPR028082">
    <property type="entry name" value="Peripla_BP_I"/>
</dbReference>
<keyword evidence="6" id="KW-1185">Reference proteome</keyword>
<evidence type="ECO:0000256" key="2">
    <source>
        <dbReference type="ARBA" id="ARBA00022729"/>
    </source>
</evidence>
<evidence type="ECO:0000313" key="5">
    <source>
        <dbReference type="EMBL" id="RJL30131.1"/>
    </source>
</evidence>
<sequence>MKRMRSRMIGLVAALLLVAAGCGGEPPGGGGGPGAGAKVAFLMPDIASTRYELYDAPLFKARMKRLCPSCEVLYQNADADAAKQQQQADSMIAQGVKVIVIDPVDSAAAATIVRAARAQNIPIIAYDRPIPAVRADYYVSFDNERIGALIAGSLVDRLRETKAEGGVLIVNGSPTDAAAGLIKKGVHSAVDPSGFEVLAEYDTPGWQPSKAQEWVSGQIAKFPGRIAGVVAANDGTGGGAIAAFKAANVKVPPVSGNDAELAAVQRIVAGDQYNTISKPIRIVAEAAADVAHGFLRGERPPARATLFDTPSQLFTPTVVTRENVAKELLGPGGPLKAGQVCTAPYKAACDALGIR</sequence>
<dbReference type="PANTHER" id="PTHR30036:SF1">
    <property type="entry name" value="D-XYLOSE-BINDING PERIPLASMIC PROTEIN"/>
    <property type="match status" value="1"/>
</dbReference>
<dbReference type="Proteomes" id="UP000265768">
    <property type="component" value="Unassembled WGS sequence"/>
</dbReference>
<gene>
    <name evidence="5" type="ORF">D5H75_24740</name>
</gene>
<dbReference type="GO" id="GO:0030288">
    <property type="term" value="C:outer membrane-bounded periplasmic space"/>
    <property type="evidence" value="ECO:0007669"/>
    <property type="project" value="TreeGrafter"/>
</dbReference>
<dbReference type="InterPro" id="IPR025997">
    <property type="entry name" value="SBP_2_dom"/>
</dbReference>
<organism evidence="5 6">
    <name type="scientific">Bailinhaonella thermotolerans</name>
    <dbReference type="NCBI Taxonomy" id="1070861"/>
    <lineage>
        <taxon>Bacteria</taxon>
        <taxon>Bacillati</taxon>
        <taxon>Actinomycetota</taxon>
        <taxon>Actinomycetes</taxon>
        <taxon>Streptosporangiales</taxon>
        <taxon>Streptosporangiaceae</taxon>
        <taxon>Bailinhaonella</taxon>
    </lineage>
</organism>
<dbReference type="SUPFAM" id="SSF53822">
    <property type="entry name" value="Periplasmic binding protein-like I"/>
    <property type="match status" value="1"/>
</dbReference>
<dbReference type="PANTHER" id="PTHR30036">
    <property type="entry name" value="D-XYLOSE-BINDING PERIPLASMIC PROTEIN"/>
    <property type="match status" value="1"/>
</dbReference>
<evidence type="ECO:0000313" key="6">
    <source>
        <dbReference type="Proteomes" id="UP000265768"/>
    </source>
</evidence>
<dbReference type="AlphaFoldDB" id="A0A3A4AME5"/>
<dbReference type="EMBL" id="QZEY01000010">
    <property type="protein sequence ID" value="RJL30131.1"/>
    <property type="molecule type" value="Genomic_DNA"/>
</dbReference>
<evidence type="ECO:0000256" key="3">
    <source>
        <dbReference type="SAM" id="SignalP"/>
    </source>
</evidence>
<feature type="domain" description="Periplasmic binding protein" evidence="4">
    <location>
        <begin position="39"/>
        <end position="298"/>
    </location>
</feature>
<evidence type="ECO:0000259" key="4">
    <source>
        <dbReference type="Pfam" id="PF13407"/>
    </source>
</evidence>
<feature type="signal peptide" evidence="3">
    <location>
        <begin position="1"/>
        <end position="24"/>
    </location>
</feature>